<feature type="compositionally biased region" description="Basic and acidic residues" evidence="1">
    <location>
        <begin position="79"/>
        <end position="91"/>
    </location>
</feature>
<feature type="compositionally biased region" description="Basic residues" evidence="1">
    <location>
        <begin position="92"/>
        <end position="102"/>
    </location>
</feature>
<reference evidence="4" key="1">
    <citation type="submission" date="2017-09" db="EMBL/GenBank/DDBJ databases">
        <title>Yangia sp. SAOS 153D whole genome sequencing.</title>
        <authorList>
            <person name="Verma A."/>
            <person name="Krishnamurthi S."/>
        </authorList>
    </citation>
    <scope>NUCLEOTIDE SEQUENCE [LARGE SCALE GENOMIC DNA]</scope>
    <source>
        <strain evidence="4">SAOS 153D</strain>
    </source>
</reference>
<dbReference type="GO" id="GO:0003676">
    <property type="term" value="F:nucleic acid binding"/>
    <property type="evidence" value="ECO:0007669"/>
    <property type="project" value="InterPro"/>
</dbReference>
<keyword evidence="5" id="KW-1185">Reference proteome</keyword>
<comment type="caution">
    <text evidence="4">The sequence shown here is derived from an EMBL/GenBank/DDBJ whole genome shotgun (WGS) entry which is preliminary data.</text>
</comment>
<dbReference type="GO" id="GO:0008270">
    <property type="term" value="F:zinc ion binding"/>
    <property type="evidence" value="ECO:0007669"/>
    <property type="project" value="InterPro"/>
</dbReference>
<dbReference type="Pfam" id="PF01844">
    <property type="entry name" value="HNH"/>
    <property type="match status" value="1"/>
</dbReference>
<dbReference type="EMBL" id="NTHN01000011">
    <property type="protein sequence ID" value="PBD21078.1"/>
    <property type="molecule type" value="Genomic_DNA"/>
</dbReference>
<gene>
    <name evidence="3" type="ORF">CLG85_001470</name>
    <name evidence="4" type="ORF">CLG85_00805</name>
</gene>
<keyword evidence="4" id="KW-0255">Endonuclease</keyword>
<reference evidence="3" key="3">
    <citation type="submission" date="2024-05" db="EMBL/GenBank/DDBJ databases">
        <title>Yangia mangrovi SAOS 153D genome.</title>
        <authorList>
            <person name="Verma A."/>
            <person name="Pal Y."/>
            <person name="Sundharam S."/>
            <person name="Bisht B."/>
            <person name="Srinivasan K."/>
        </authorList>
    </citation>
    <scope>NUCLEOTIDE SEQUENCE</scope>
    <source>
        <strain evidence="3">SAOS 153D</strain>
    </source>
</reference>
<dbReference type="Gene3D" id="1.10.30.50">
    <property type="match status" value="1"/>
</dbReference>
<keyword evidence="4" id="KW-0540">Nuclease</keyword>
<sequence length="119" mass="13074">MSRAVPAWVGRTDDTPAPARVKARIVTRQGGVCGCGCGVKLGVAGEQIDFDHAQALILGGANDENNLRALRKPCHRAKTRADVQQKATEARKRNKHLGLAKPKRKMSYRRFDGTPVWKD</sequence>
<dbReference type="SMART" id="SM00507">
    <property type="entry name" value="HNHc"/>
    <property type="match status" value="1"/>
</dbReference>
<evidence type="ECO:0000259" key="2">
    <source>
        <dbReference type="SMART" id="SM00507"/>
    </source>
</evidence>
<dbReference type="GO" id="GO:0004519">
    <property type="term" value="F:endonuclease activity"/>
    <property type="evidence" value="ECO:0007669"/>
    <property type="project" value="UniProtKB-KW"/>
</dbReference>
<evidence type="ECO:0000313" key="5">
    <source>
        <dbReference type="Proteomes" id="UP000217448"/>
    </source>
</evidence>
<dbReference type="CDD" id="cd00085">
    <property type="entry name" value="HNHc"/>
    <property type="match status" value="1"/>
</dbReference>
<evidence type="ECO:0000313" key="3">
    <source>
        <dbReference type="EMBL" id="MCT4369078.1"/>
    </source>
</evidence>
<protein>
    <submittedName>
        <fullName evidence="4">HNH endonuclease</fullName>
    </submittedName>
</protein>
<dbReference type="RefSeq" id="WP_095880531.1">
    <property type="nucleotide sequence ID" value="NZ_NTHN02000002.1"/>
</dbReference>
<name>A0A2A3K179_9RHOB</name>
<accession>A0A2A3K179</accession>
<feature type="domain" description="HNH nuclease" evidence="2">
    <location>
        <begin position="20"/>
        <end position="76"/>
    </location>
</feature>
<dbReference type="InterPro" id="IPR002711">
    <property type="entry name" value="HNH"/>
</dbReference>
<dbReference type="InterPro" id="IPR003615">
    <property type="entry name" value="HNH_nuc"/>
</dbReference>
<dbReference type="OrthoDB" id="7864830at2"/>
<evidence type="ECO:0000256" key="1">
    <source>
        <dbReference type="SAM" id="MobiDB-lite"/>
    </source>
</evidence>
<organism evidence="4">
    <name type="scientific">Alloyangia mangrovi</name>
    <dbReference type="NCBI Taxonomy" id="1779329"/>
    <lineage>
        <taxon>Bacteria</taxon>
        <taxon>Pseudomonadati</taxon>
        <taxon>Pseudomonadota</taxon>
        <taxon>Alphaproteobacteria</taxon>
        <taxon>Rhodobacterales</taxon>
        <taxon>Roseobacteraceae</taxon>
        <taxon>Alloyangia</taxon>
    </lineage>
</organism>
<proteinExistence type="predicted"/>
<dbReference type="EMBL" id="NTHN02000002">
    <property type="protein sequence ID" value="MCT4369078.1"/>
    <property type="molecule type" value="Genomic_DNA"/>
</dbReference>
<keyword evidence="4" id="KW-0378">Hydrolase</keyword>
<reference evidence="5" key="2">
    <citation type="submission" date="2023-07" db="EMBL/GenBank/DDBJ databases">
        <title>Yangia mangrovi SAOS 153D genome.</title>
        <authorList>
            <person name="Verma A."/>
            <person name="Pal Y."/>
            <person name="Sundharam S."/>
            <person name="Bisht B."/>
            <person name="Srinivasan K."/>
        </authorList>
    </citation>
    <scope>NUCLEOTIDE SEQUENCE [LARGE SCALE GENOMIC DNA]</scope>
    <source>
        <strain evidence="5">SAOS 153D</strain>
    </source>
</reference>
<evidence type="ECO:0000313" key="4">
    <source>
        <dbReference type="EMBL" id="PBD21078.1"/>
    </source>
</evidence>
<feature type="region of interest" description="Disordered" evidence="1">
    <location>
        <begin position="75"/>
        <end position="102"/>
    </location>
</feature>
<dbReference type="Proteomes" id="UP000217448">
    <property type="component" value="Unassembled WGS sequence"/>
</dbReference>
<dbReference type="AlphaFoldDB" id="A0A2A3K179"/>